<evidence type="ECO:0000313" key="3">
    <source>
        <dbReference type="Proteomes" id="UP001052739"/>
    </source>
</evidence>
<sequence>MTSRTLRMPRPRSGTDGEERDVDAELAVVGHERVVPGRPAVLSARELLGNVLAALDRHEEAGDQLDRVAEGRIRLLGPAHPWTVSAQELLREYRTP</sequence>
<dbReference type="InterPro" id="IPR011990">
    <property type="entry name" value="TPR-like_helical_dom_sf"/>
</dbReference>
<evidence type="ECO:0000256" key="1">
    <source>
        <dbReference type="SAM" id="MobiDB-lite"/>
    </source>
</evidence>
<gene>
    <name evidence="2" type="ORF">Shyd_32630</name>
</gene>
<organism evidence="2 3">
    <name type="scientific">Streptomyces hydrogenans</name>
    <dbReference type="NCBI Taxonomy" id="1873719"/>
    <lineage>
        <taxon>Bacteria</taxon>
        <taxon>Bacillati</taxon>
        <taxon>Actinomycetota</taxon>
        <taxon>Actinomycetes</taxon>
        <taxon>Kitasatosporales</taxon>
        <taxon>Streptomycetaceae</taxon>
        <taxon>Streptomyces</taxon>
    </lineage>
</organism>
<dbReference type="EMBL" id="BNDW01000019">
    <property type="protein sequence ID" value="GHI21892.1"/>
    <property type="molecule type" value="Genomic_DNA"/>
</dbReference>
<keyword evidence="3" id="KW-1185">Reference proteome</keyword>
<evidence type="ECO:0000313" key="2">
    <source>
        <dbReference type="EMBL" id="GHI21892.1"/>
    </source>
</evidence>
<reference evidence="2" key="1">
    <citation type="submission" date="2024-05" db="EMBL/GenBank/DDBJ databases">
        <title>Whole genome shotgun sequence of Streptomyces hydrogenans NBRC 13475.</title>
        <authorList>
            <person name="Komaki H."/>
            <person name="Tamura T."/>
        </authorList>
    </citation>
    <scope>NUCLEOTIDE SEQUENCE</scope>
    <source>
        <strain evidence="2">NBRC 13475</strain>
    </source>
</reference>
<name>A0ABQ3PA43_9ACTN</name>
<feature type="region of interest" description="Disordered" evidence="1">
    <location>
        <begin position="1"/>
        <end position="20"/>
    </location>
</feature>
<proteinExistence type="predicted"/>
<comment type="caution">
    <text evidence="2">The sequence shown here is derived from an EMBL/GenBank/DDBJ whole genome shotgun (WGS) entry which is preliminary data.</text>
</comment>
<accession>A0ABQ3PA43</accession>
<dbReference type="Proteomes" id="UP001052739">
    <property type="component" value="Unassembled WGS sequence"/>
</dbReference>
<dbReference type="Gene3D" id="1.25.40.10">
    <property type="entry name" value="Tetratricopeptide repeat domain"/>
    <property type="match status" value="1"/>
</dbReference>
<protein>
    <submittedName>
        <fullName evidence="2">Uncharacterized protein</fullName>
    </submittedName>
</protein>